<proteinExistence type="predicted"/>
<reference evidence="1 2" key="1">
    <citation type="submission" date="2016-10" db="EMBL/GenBank/DDBJ databases">
        <authorList>
            <person name="de Groot N.N."/>
        </authorList>
    </citation>
    <scope>NUCLEOTIDE SEQUENCE [LARGE SCALE GENOMIC DNA]</scope>
    <source>
        <strain evidence="1 2">DSM 19981</strain>
    </source>
</reference>
<dbReference type="EMBL" id="FOSQ01000002">
    <property type="protein sequence ID" value="SFK39679.1"/>
    <property type="molecule type" value="Genomic_DNA"/>
</dbReference>
<dbReference type="Proteomes" id="UP000199473">
    <property type="component" value="Unassembled WGS sequence"/>
</dbReference>
<dbReference type="OrthoDB" id="8434701at2"/>
<dbReference type="AlphaFoldDB" id="A0A1I3Z804"/>
<name>A0A1I3Z804_9PROT</name>
<protein>
    <submittedName>
        <fullName evidence="1">Uncharacterized protein</fullName>
    </submittedName>
</protein>
<dbReference type="RefSeq" id="WP_092958145.1">
    <property type="nucleotide sequence ID" value="NZ_FOSQ01000002.1"/>
</dbReference>
<evidence type="ECO:0000313" key="1">
    <source>
        <dbReference type="EMBL" id="SFK39679.1"/>
    </source>
</evidence>
<organism evidence="1 2">
    <name type="scientific">Falsiroseomonas stagni DSM 19981</name>
    <dbReference type="NCBI Taxonomy" id="1123062"/>
    <lineage>
        <taxon>Bacteria</taxon>
        <taxon>Pseudomonadati</taxon>
        <taxon>Pseudomonadota</taxon>
        <taxon>Alphaproteobacteria</taxon>
        <taxon>Acetobacterales</taxon>
        <taxon>Roseomonadaceae</taxon>
        <taxon>Falsiroseomonas</taxon>
    </lineage>
</organism>
<accession>A0A1I3Z804</accession>
<gene>
    <name evidence="1" type="ORF">SAMN02745775_102228</name>
</gene>
<keyword evidence="2" id="KW-1185">Reference proteome</keyword>
<sequence length="305" mass="33715">MTYYSPAAYAGLYHAIPIIDQRLGLSVTLDIQRYVNGWTPENQAEYYVLLSKLAGKLKLKSPAAVRAQSQPFFIKEHDSLINPAEEWYDPSLSRAYACRASPEEIADAVRLAHFCGMTNGNPKAYGEKWFGLDCNTFVGNWLGISPSSAIFAYAMGYGKSDKLLGATPDVYATRNRLPLDLVTDAAKVTEGTVACTFGEKDGRGFRWRHIALVEKCELVQGSTYNLWLAEWGTKGNIEKHRTSPDKPKQVQITSGKFCAEMPTKEVLAFDGTDPGGKPAKRIFFDGSSLDDLPHRGWHVGGMYGV</sequence>
<evidence type="ECO:0000313" key="2">
    <source>
        <dbReference type="Proteomes" id="UP000199473"/>
    </source>
</evidence>